<evidence type="ECO:0000256" key="1">
    <source>
        <dbReference type="ARBA" id="ARBA00004123"/>
    </source>
</evidence>
<keyword evidence="2" id="KW-0539">Nucleus</keyword>
<feature type="region of interest" description="Disordered" evidence="3">
    <location>
        <begin position="192"/>
        <end position="249"/>
    </location>
</feature>
<dbReference type="PANTHER" id="PTHR33172">
    <property type="entry name" value="OS08G0516900 PROTEIN"/>
    <property type="match status" value="1"/>
</dbReference>
<evidence type="ECO:0000313" key="4">
    <source>
        <dbReference type="EMBL" id="KAI0518840.1"/>
    </source>
</evidence>
<gene>
    <name evidence="4" type="ORF">KFK09_006276</name>
</gene>
<feature type="compositionally biased region" description="Acidic residues" evidence="3">
    <location>
        <begin position="90"/>
        <end position="99"/>
    </location>
</feature>
<feature type="compositionally biased region" description="Low complexity" evidence="3">
    <location>
        <begin position="137"/>
        <end position="151"/>
    </location>
</feature>
<feature type="compositionally biased region" description="Polar residues" evidence="3">
    <location>
        <begin position="234"/>
        <end position="249"/>
    </location>
</feature>
<dbReference type="InterPro" id="IPR051992">
    <property type="entry name" value="OxStress_Response_Reg"/>
</dbReference>
<feature type="region of interest" description="Disordered" evidence="3">
    <location>
        <begin position="65"/>
        <end position="169"/>
    </location>
</feature>
<organism evidence="4 5">
    <name type="scientific">Dendrobium nobile</name>
    <name type="common">Orchid</name>
    <dbReference type="NCBI Taxonomy" id="94219"/>
    <lineage>
        <taxon>Eukaryota</taxon>
        <taxon>Viridiplantae</taxon>
        <taxon>Streptophyta</taxon>
        <taxon>Embryophyta</taxon>
        <taxon>Tracheophyta</taxon>
        <taxon>Spermatophyta</taxon>
        <taxon>Magnoliopsida</taxon>
        <taxon>Liliopsida</taxon>
        <taxon>Asparagales</taxon>
        <taxon>Orchidaceae</taxon>
        <taxon>Epidendroideae</taxon>
        <taxon>Malaxideae</taxon>
        <taxon>Dendrobiinae</taxon>
        <taxon>Dendrobium</taxon>
    </lineage>
</organism>
<evidence type="ECO:0000256" key="3">
    <source>
        <dbReference type="SAM" id="MobiDB-lite"/>
    </source>
</evidence>
<feature type="compositionally biased region" description="Low complexity" evidence="3">
    <location>
        <begin position="79"/>
        <end position="89"/>
    </location>
</feature>
<name>A0A8T3BQV4_DENNO</name>
<dbReference type="PANTHER" id="PTHR33172:SF91">
    <property type="entry name" value="PROTEIN OXIDATIVE STRESS 3 LIKE 5"/>
    <property type="match status" value="1"/>
</dbReference>
<sequence length="249" mass="27581">MSLLFTSVEVLNGPTVGIKEQQVSLPVFNHGEYKETSLEIEQERETEDFVLLGMKSLNTYSFVTKKEEEEKQEAEDSSESSSIGVQSSSSEEEEDDDERGNEVQSKLKEEGALASLDSLEDSLPTKRGLSNFFTGKSKSFASLSEASSGSARELKKQENPFNKRKRILMANKISRSRRASYSSLITSLPSLLSPGHVVKEGEEEEDERGEEEISSFAPLPKPLSHGGSRGLSKTFKSPRSFSFSDLQHV</sequence>
<dbReference type="Proteomes" id="UP000829196">
    <property type="component" value="Unassembled WGS sequence"/>
</dbReference>
<comment type="subcellular location">
    <subcellularLocation>
        <location evidence="1">Nucleus</location>
    </subcellularLocation>
</comment>
<evidence type="ECO:0000256" key="2">
    <source>
        <dbReference type="ARBA" id="ARBA00023242"/>
    </source>
</evidence>
<reference evidence="4" key="1">
    <citation type="journal article" date="2022" name="Front. Genet.">
        <title>Chromosome-Scale Assembly of the Dendrobium nobile Genome Provides Insights Into the Molecular Mechanism of the Biosynthesis of the Medicinal Active Ingredient of Dendrobium.</title>
        <authorList>
            <person name="Xu Q."/>
            <person name="Niu S.-C."/>
            <person name="Li K.-L."/>
            <person name="Zheng P.-J."/>
            <person name="Zhang X.-J."/>
            <person name="Jia Y."/>
            <person name="Liu Y."/>
            <person name="Niu Y.-X."/>
            <person name="Yu L.-H."/>
            <person name="Chen D.-F."/>
            <person name="Zhang G.-Q."/>
        </authorList>
    </citation>
    <scope>NUCLEOTIDE SEQUENCE</scope>
    <source>
        <tissue evidence="4">Leaf</tissue>
    </source>
</reference>
<protein>
    <submittedName>
        <fullName evidence="4">Uncharacterized protein</fullName>
    </submittedName>
</protein>
<proteinExistence type="predicted"/>
<feature type="compositionally biased region" description="Acidic residues" evidence="3">
    <location>
        <begin position="201"/>
        <end position="213"/>
    </location>
</feature>
<dbReference type="EMBL" id="JAGYWB010000006">
    <property type="protein sequence ID" value="KAI0518840.1"/>
    <property type="molecule type" value="Genomic_DNA"/>
</dbReference>
<accession>A0A8T3BQV4</accession>
<dbReference type="OrthoDB" id="696276at2759"/>
<dbReference type="AlphaFoldDB" id="A0A8T3BQV4"/>
<evidence type="ECO:0000313" key="5">
    <source>
        <dbReference type="Proteomes" id="UP000829196"/>
    </source>
</evidence>
<keyword evidence="5" id="KW-1185">Reference proteome</keyword>
<dbReference type="GO" id="GO:0006950">
    <property type="term" value="P:response to stress"/>
    <property type="evidence" value="ECO:0007669"/>
    <property type="project" value="UniProtKB-ARBA"/>
</dbReference>
<comment type="caution">
    <text evidence="4">The sequence shown here is derived from an EMBL/GenBank/DDBJ whole genome shotgun (WGS) entry which is preliminary data.</text>
</comment>
<dbReference type="GO" id="GO:0005634">
    <property type="term" value="C:nucleus"/>
    <property type="evidence" value="ECO:0007669"/>
    <property type="project" value="UniProtKB-SubCell"/>
</dbReference>